<accession>A0A8C5AXY5</accession>
<dbReference type="Pfam" id="PF10505">
    <property type="entry name" value="NARG2_C"/>
    <property type="match status" value="1"/>
</dbReference>
<feature type="region of interest" description="Disordered" evidence="1">
    <location>
        <begin position="41"/>
        <end position="119"/>
    </location>
</feature>
<dbReference type="OMA" id="LPFHQQH"/>
<dbReference type="Proteomes" id="UP000694546">
    <property type="component" value="Chromosome 9"/>
</dbReference>
<feature type="region of interest" description="Disordered" evidence="1">
    <location>
        <begin position="569"/>
        <end position="595"/>
    </location>
</feature>
<dbReference type="AlphaFoldDB" id="A0A8C5AXY5"/>
<feature type="region of interest" description="Disordered" evidence="1">
    <location>
        <begin position="854"/>
        <end position="916"/>
    </location>
</feature>
<reference evidence="3" key="1">
    <citation type="submission" date="2025-08" db="UniProtKB">
        <authorList>
            <consortium name="Ensembl"/>
        </authorList>
    </citation>
    <scope>IDENTIFICATION</scope>
</reference>
<dbReference type="GO" id="GO:0045945">
    <property type="term" value="P:positive regulation of transcription by RNA polymerase III"/>
    <property type="evidence" value="ECO:0007669"/>
    <property type="project" value="TreeGrafter"/>
</dbReference>
<dbReference type="Ensembl" id="ENSGMOT00000027140.1">
    <property type="protein sequence ID" value="ENSGMOP00000038237.1"/>
    <property type="gene ID" value="ENSGMOG00000006948.2"/>
</dbReference>
<feature type="compositionally biased region" description="Acidic residues" evidence="1">
    <location>
        <begin position="457"/>
        <end position="467"/>
    </location>
</feature>
<sequence>MTCVVREDIPVPETPFFTRELYDKYSLAPTIKELWEISQSPLDNGDAVAPCDGGDAEIHRSQPTEVPVKLTNSHNKNEGDEDGGLSNCDSDDHRSKNTENPNDNKQAKKQKSKKVKDNVVEKVDFPEPRLPYPCISSLTIQDQKKYLYIMNSKKPREPPPNLKEQVNNEVAEFMHYLHNVSKLCPDDYKYISQGALKYSEDFFMACIENLASLPHLYQICEMTSLTGGTFDQGLALTFEKQLLIMGSVDIGDHDIVAADAQLATDYQSVSSQNPPAKKARDKCAAISDDGNAEKLSHHYEPHVCLTHDALVTLLDNHGPEFSTSWELPVWVKVDPEKALQRKTVYIDPPLLKTEVTAGERSLVFHEESLKSSLNNHGQKKIMLVMTEKLGPPHDPSKRGVVASESRGLDFSHVDVTDLETFGGTAAQPLKRQKTAAVQKVALPDGGHACENTTASSQEEEEEEETEEGNTTPTDTKDPVREDSLPRRPAASTGDSEDEVLVIDDPAVPADLETPATASCADLSPVASIPTPKRKRGRPRKADGPKMATAPGDQLGEILRMQSAMLKPKAKCPPAAATPAPGSFSPPPSSGHAHPTSLVKPCVTSYLENQDGEGGGGGGGGGAPVIHHASSTTEHRKLLAEHLQERAEDECDYQAPEEGSLVYKLYSLANLLVLVRSSLALTYSRAGSNGINRYVPVHVLPKLEHQLTYGVEVLSSSQACRLWAHRQLHSSTVSYVAHINAHTSKVALLRMLSEDWKQKLSCDFRPSKSLNILQHMLKKLTGLEEGRYLIRHKAGEPFVTIFKAGPSEKVTRGTYDLQQVHGALPRPSTAPAPWLPVDPSVVMPFHRSHWRVPCTFPPREVPTQTRKGNRGPGQSSRTKAQPGAGANKTKNKKKKQKKKKAKAKSTAVPLPPPTPST</sequence>
<dbReference type="GeneTree" id="ENSGT00390000006883"/>
<organism evidence="3 4">
    <name type="scientific">Gadus morhua</name>
    <name type="common">Atlantic cod</name>
    <dbReference type="NCBI Taxonomy" id="8049"/>
    <lineage>
        <taxon>Eukaryota</taxon>
        <taxon>Metazoa</taxon>
        <taxon>Chordata</taxon>
        <taxon>Craniata</taxon>
        <taxon>Vertebrata</taxon>
        <taxon>Euteleostomi</taxon>
        <taxon>Actinopterygii</taxon>
        <taxon>Neopterygii</taxon>
        <taxon>Teleostei</taxon>
        <taxon>Neoteleostei</taxon>
        <taxon>Acanthomorphata</taxon>
        <taxon>Zeiogadaria</taxon>
        <taxon>Gadariae</taxon>
        <taxon>Gadiformes</taxon>
        <taxon>Gadoidei</taxon>
        <taxon>Gadidae</taxon>
        <taxon>Gadus</taxon>
    </lineage>
</organism>
<name>A0A8C5AXY5_GADMO</name>
<reference evidence="3" key="2">
    <citation type="submission" date="2025-09" db="UniProtKB">
        <authorList>
            <consortium name="Ensembl"/>
        </authorList>
    </citation>
    <scope>IDENTIFICATION</scope>
</reference>
<feature type="domain" description="Little elongation complex subunit 2 C-terminal" evidence="2">
    <location>
        <begin position="651"/>
        <end position="857"/>
    </location>
</feature>
<feature type="compositionally biased region" description="Basic and acidic residues" evidence="1">
    <location>
        <begin position="474"/>
        <end position="485"/>
    </location>
</feature>
<feature type="region of interest" description="Disordered" evidence="1">
    <location>
        <begin position="514"/>
        <end position="552"/>
    </location>
</feature>
<feature type="compositionally biased region" description="Basic residues" evidence="1">
    <location>
        <begin position="888"/>
        <end position="902"/>
    </location>
</feature>
<evidence type="ECO:0000259" key="2">
    <source>
        <dbReference type="Pfam" id="PF10505"/>
    </source>
</evidence>
<gene>
    <name evidence="3" type="primary">ICE2</name>
    <name evidence="3" type="synonym">ice2</name>
</gene>
<feature type="compositionally biased region" description="Polar residues" evidence="1">
    <location>
        <begin position="861"/>
        <end position="878"/>
    </location>
</feature>
<dbReference type="GO" id="GO:0042795">
    <property type="term" value="P:snRNA transcription by RNA polymerase II"/>
    <property type="evidence" value="ECO:0007669"/>
    <property type="project" value="TreeGrafter"/>
</dbReference>
<evidence type="ECO:0000256" key="1">
    <source>
        <dbReference type="SAM" id="MobiDB-lite"/>
    </source>
</evidence>
<evidence type="ECO:0000313" key="4">
    <source>
        <dbReference type="Proteomes" id="UP000694546"/>
    </source>
</evidence>
<feature type="compositionally biased region" description="Low complexity" evidence="1">
    <location>
        <begin position="572"/>
        <end position="582"/>
    </location>
</feature>
<protein>
    <submittedName>
        <fullName evidence="3">Interactor of little elongation complex ELL subunit 2</fullName>
    </submittedName>
</protein>
<proteinExistence type="predicted"/>
<dbReference type="InterPro" id="IPR019535">
    <property type="entry name" value="ICE2_C"/>
</dbReference>
<dbReference type="PANTHER" id="PTHR14633:SF3">
    <property type="entry name" value="LITTLE ELONGATION COMPLEX SUBUNIT 2"/>
    <property type="match status" value="1"/>
</dbReference>
<keyword evidence="4" id="KW-1185">Reference proteome</keyword>
<evidence type="ECO:0000313" key="3">
    <source>
        <dbReference type="Ensembl" id="ENSGMOP00000038237.1"/>
    </source>
</evidence>
<dbReference type="GO" id="GO:0042796">
    <property type="term" value="P:snRNA transcription by RNA polymerase III"/>
    <property type="evidence" value="ECO:0007669"/>
    <property type="project" value="TreeGrafter"/>
</dbReference>
<dbReference type="GO" id="GO:0008023">
    <property type="term" value="C:transcription elongation factor complex"/>
    <property type="evidence" value="ECO:0007669"/>
    <property type="project" value="InterPro"/>
</dbReference>
<feature type="region of interest" description="Disordered" evidence="1">
    <location>
        <begin position="441"/>
        <end position="500"/>
    </location>
</feature>
<dbReference type="PANTHER" id="PTHR14633">
    <property type="entry name" value="LITTLE ELONGATION COMPLEX SUBUNIT 2"/>
    <property type="match status" value="1"/>
</dbReference>